<dbReference type="AlphaFoldDB" id="M8BEY3"/>
<evidence type="ECO:0000256" key="2">
    <source>
        <dbReference type="SAM" id="SignalP"/>
    </source>
</evidence>
<name>M8BEY3_AEGTA</name>
<dbReference type="EnsemblPlants" id="EMT05278">
    <property type="protein sequence ID" value="EMT05278"/>
    <property type="gene ID" value="F775_26976"/>
</dbReference>
<feature type="signal peptide" evidence="2">
    <location>
        <begin position="1"/>
        <end position="22"/>
    </location>
</feature>
<evidence type="ECO:0000256" key="1">
    <source>
        <dbReference type="SAM" id="MobiDB-lite"/>
    </source>
</evidence>
<organism evidence="3">
    <name type="scientific">Aegilops tauschii</name>
    <name type="common">Tausch's goatgrass</name>
    <name type="synonym">Aegilops squarrosa</name>
    <dbReference type="NCBI Taxonomy" id="37682"/>
    <lineage>
        <taxon>Eukaryota</taxon>
        <taxon>Viridiplantae</taxon>
        <taxon>Streptophyta</taxon>
        <taxon>Embryophyta</taxon>
        <taxon>Tracheophyta</taxon>
        <taxon>Spermatophyta</taxon>
        <taxon>Magnoliopsida</taxon>
        <taxon>Liliopsida</taxon>
        <taxon>Poales</taxon>
        <taxon>Poaceae</taxon>
        <taxon>BOP clade</taxon>
        <taxon>Pooideae</taxon>
        <taxon>Triticodae</taxon>
        <taxon>Triticeae</taxon>
        <taxon>Triticinae</taxon>
        <taxon>Aegilops</taxon>
    </lineage>
</organism>
<feature type="region of interest" description="Disordered" evidence="1">
    <location>
        <begin position="50"/>
        <end position="86"/>
    </location>
</feature>
<feature type="chain" id="PRO_5014583203" evidence="2">
    <location>
        <begin position="23"/>
        <end position="86"/>
    </location>
</feature>
<keyword evidence="2" id="KW-0732">Signal</keyword>
<evidence type="ECO:0000313" key="3">
    <source>
        <dbReference type="EnsemblPlants" id="EMT05278"/>
    </source>
</evidence>
<sequence>MKNNKAALLLAALLSLLMISSAAGKGAPVHNTLKDHDMIGLSSTLEDAGHGGFAQSEGVATVTGPTSLPPFNPASSKAARGASKLH</sequence>
<reference evidence="3" key="1">
    <citation type="submission" date="2015-06" db="UniProtKB">
        <authorList>
            <consortium name="EnsemblPlants"/>
        </authorList>
    </citation>
    <scope>IDENTIFICATION</scope>
</reference>
<proteinExistence type="predicted"/>
<accession>M8BEY3</accession>
<protein>
    <submittedName>
        <fullName evidence="3">Uncharacterized protein</fullName>
    </submittedName>
</protein>